<comment type="pathway">
    <text evidence="1">Protein modification; protein glycosylation.</text>
</comment>
<dbReference type="EMBL" id="HBGN01018422">
    <property type="protein sequence ID" value="CAD9331264.1"/>
    <property type="molecule type" value="Transcribed_RNA"/>
</dbReference>
<dbReference type="InterPro" id="IPR038577">
    <property type="entry name" value="GT10-like_C_sf"/>
</dbReference>
<keyword evidence="5" id="KW-0812">Transmembrane</keyword>
<dbReference type="GO" id="GO:0032580">
    <property type="term" value="C:Golgi cisterna membrane"/>
    <property type="evidence" value="ECO:0007669"/>
    <property type="project" value="UniProtKB-SubCell"/>
</dbReference>
<dbReference type="AlphaFoldDB" id="A0A7S1Z872"/>
<keyword evidence="5" id="KW-0472">Membrane</keyword>
<comment type="similarity">
    <text evidence="2 5">Belongs to the glycosyltransferase 10 family.</text>
</comment>
<dbReference type="InterPro" id="IPR055270">
    <property type="entry name" value="Glyco_tran_10_C"/>
</dbReference>
<dbReference type="Pfam" id="PF00852">
    <property type="entry name" value="Glyco_transf_10"/>
    <property type="match status" value="1"/>
</dbReference>
<evidence type="ECO:0000313" key="7">
    <source>
        <dbReference type="EMBL" id="CAD9331264.1"/>
    </source>
</evidence>
<evidence type="ECO:0000259" key="6">
    <source>
        <dbReference type="Pfam" id="PF00852"/>
    </source>
</evidence>
<keyword evidence="4 5" id="KW-0808">Transferase</keyword>
<evidence type="ECO:0000256" key="1">
    <source>
        <dbReference type="ARBA" id="ARBA00004922"/>
    </source>
</evidence>
<dbReference type="PANTHER" id="PTHR11929:SF194">
    <property type="entry name" value="ALPHA-(1,3)-FUCOSYLTRANSFERASE 10"/>
    <property type="match status" value="1"/>
</dbReference>
<organism evidence="7">
    <name type="scientific">Ditylum brightwellii</name>
    <dbReference type="NCBI Taxonomy" id="49249"/>
    <lineage>
        <taxon>Eukaryota</taxon>
        <taxon>Sar</taxon>
        <taxon>Stramenopiles</taxon>
        <taxon>Ochrophyta</taxon>
        <taxon>Bacillariophyta</taxon>
        <taxon>Mediophyceae</taxon>
        <taxon>Lithodesmiophycidae</taxon>
        <taxon>Lithodesmiales</taxon>
        <taxon>Lithodesmiaceae</taxon>
        <taxon>Ditylum</taxon>
    </lineage>
</organism>
<evidence type="ECO:0000256" key="5">
    <source>
        <dbReference type="RuleBase" id="RU003832"/>
    </source>
</evidence>
<comment type="subcellular location">
    <subcellularLocation>
        <location evidence="5">Golgi apparatus</location>
        <location evidence="5">Golgi stack membrane</location>
        <topology evidence="5">Single-pass type II membrane protein</topology>
    </subcellularLocation>
</comment>
<dbReference type="EC" id="2.4.1.-" evidence="5"/>
<evidence type="ECO:0000256" key="3">
    <source>
        <dbReference type="ARBA" id="ARBA00022676"/>
    </source>
</evidence>
<proteinExistence type="inferred from homology"/>
<dbReference type="GO" id="GO:0046920">
    <property type="term" value="F:alpha-(1-&gt;3)-fucosyltransferase activity"/>
    <property type="evidence" value="ECO:0007669"/>
    <property type="project" value="TreeGrafter"/>
</dbReference>
<dbReference type="PANTHER" id="PTHR11929">
    <property type="entry name" value="ALPHA- 1,3 -FUCOSYLTRANSFERASE"/>
    <property type="match status" value="1"/>
</dbReference>
<dbReference type="PROSITE" id="PS51257">
    <property type="entry name" value="PROKAR_LIPOPROTEIN"/>
    <property type="match status" value="1"/>
</dbReference>
<sequence>MNASSQKKMNLKKLTFLGSLLAACLYCLDISLSDLWLLDNRDLLFQPTSSSPFRRFYTCSPHKQDMRLIKAIFPYLPEPIPLHKYKDPESTILKDANEHDLLLAKWLSAEDCVSDGILNFPGTQIYSNTEPYEFKSLSETPVSQTGYVIPPSIESNGGSIIVNGIDIEPVASNQKFLKESGYFDYVPNSFNKYFILGAHADGSHNIRIYLGLMLLLTTPLEEHKNLIFDHDLKVHNTEEYFAVFMAHHCVNFRDYAVKQIAQLGTVHIGEEYQTKCMENVDDPIEGPSPNLQVSDIVTNVSDWLSNYNVYNRYKFAIVLENSYRDGYITEKIFMAWIGGAVPIWYGTHDIFDIFNEKAFIYYDVEEPEAALEQIHYLDTNPDAYEAVLNEPILKNGQETIDEYFSFMDGKLRDRIRSTILGYEDGDDQMVEMVRK</sequence>
<dbReference type="UniPathway" id="UPA00378"/>
<dbReference type="InterPro" id="IPR001503">
    <property type="entry name" value="Glyco_trans_10"/>
</dbReference>
<evidence type="ECO:0000256" key="4">
    <source>
        <dbReference type="ARBA" id="ARBA00022679"/>
    </source>
</evidence>
<dbReference type="Gene3D" id="3.40.50.11660">
    <property type="entry name" value="Glycosyl transferase family 10, C-terminal domain"/>
    <property type="match status" value="1"/>
</dbReference>
<keyword evidence="5" id="KW-0333">Golgi apparatus</keyword>
<reference evidence="7" key="1">
    <citation type="submission" date="2021-01" db="EMBL/GenBank/DDBJ databases">
        <authorList>
            <person name="Corre E."/>
            <person name="Pelletier E."/>
            <person name="Niang G."/>
            <person name="Scheremetjew M."/>
            <person name="Finn R."/>
            <person name="Kale V."/>
            <person name="Holt S."/>
            <person name="Cochrane G."/>
            <person name="Meng A."/>
            <person name="Brown T."/>
            <person name="Cohen L."/>
        </authorList>
    </citation>
    <scope>NUCLEOTIDE SEQUENCE</scope>
    <source>
        <strain evidence="7">Pop2</strain>
    </source>
</reference>
<name>A0A7S1Z872_9STRA</name>
<accession>A0A7S1Z872</accession>
<evidence type="ECO:0000256" key="2">
    <source>
        <dbReference type="ARBA" id="ARBA00008919"/>
    </source>
</evidence>
<feature type="domain" description="Fucosyltransferase C-terminal" evidence="6">
    <location>
        <begin position="308"/>
        <end position="385"/>
    </location>
</feature>
<dbReference type="SUPFAM" id="SSF53756">
    <property type="entry name" value="UDP-Glycosyltransferase/glycogen phosphorylase"/>
    <property type="match status" value="1"/>
</dbReference>
<keyword evidence="3 5" id="KW-0328">Glycosyltransferase</keyword>
<gene>
    <name evidence="7" type="ORF">DBRI1063_LOCUS11719</name>
</gene>
<protein>
    <recommendedName>
        <fullName evidence="5">Fucosyltransferase</fullName>
        <ecNumber evidence="5">2.4.1.-</ecNumber>
    </recommendedName>
</protein>